<reference evidence="1 2" key="1">
    <citation type="submission" date="2017-03" db="EMBL/GenBank/DDBJ databases">
        <title>Genomes of endolithic fungi from Antarctica.</title>
        <authorList>
            <person name="Coleine C."/>
            <person name="Masonjones S."/>
            <person name="Stajich J.E."/>
        </authorList>
    </citation>
    <scope>NUCLEOTIDE SEQUENCE [LARGE SCALE GENOMIC DNA]</scope>
    <source>
        <strain evidence="1 2">CCFEE 6315</strain>
    </source>
</reference>
<dbReference type="EMBL" id="NAJL01000060">
    <property type="protein sequence ID" value="TKA23149.1"/>
    <property type="molecule type" value="Genomic_DNA"/>
</dbReference>
<dbReference type="AlphaFoldDB" id="A0A4V5N3G4"/>
<dbReference type="InterPro" id="IPR024079">
    <property type="entry name" value="MetalloPept_cat_dom_sf"/>
</dbReference>
<dbReference type="GO" id="GO:0008237">
    <property type="term" value="F:metallopeptidase activity"/>
    <property type="evidence" value="ECO:0007669"/>
    <property type="project" value="InterPro"/>
</dbReference>
<dbReference type="OrthoDB" id="291007at2759"/>
<proteinExistence type="predicted"/>
<evidence type="ECO:0000313" key="1">
    <source>
        <dbReference type="EMBL" id="TKA23149.1"/>
    </source>
</evidence>
<evidence type="ECO:0000313" key="2">
    <source>
        <dbReference type="Proteomes" id="UP000308549"/>
    </source>
</evidence>
<organism evidence="1 2">
    <name type="scientific">Salinomyces thailandicus</name>
    <dbReference type="NCBI Taxonomy" id="706561"/>
    <lineage>
        <taxon>Eukaryota</taxon>
        <taxon>Fungi</taxon>
        <taxon>Dikarya</taxon>
        <taxon>Ascomycota</taxon>
        <taxon>Pezizomycotina</taxon>
        <taxon>Dothideomycetes</taxon>
        <taxon>Dothideomycetidae</taxon>
        <taxon>Mycosphaerellales</taxon>
        <taxon>Teratosphaeriaceae</taxon>
        <taxon>Salinomyces</taxon>
    </lineage>
</organism>
<gene>
    <name evidence="1" type="ORF">B0A50_07179</name>
</gene>
<accession>A0A4V5N3G4</accession>
<keyword evidence="2" id="KW-1185">Reference proteome</keyword>
<protein>
    <recommendedName>
        <fullName evidence="3">Metalloendopeptidase</fullName>
    </recommendedName>
</protein>
<evidence type="ECO:0008006" key="3">
    <source>
        <dbReference type="Google" id="ProtNLM"/>
    </source>
</evidence>
<dbReference type="Gene3D" id="3.40.390.10">
    <property type="entry name" value="Collagenase (Catalytic Domain)"/>
    <property type="match status" value="1"/>
</dbReference>
<dbReference type="SUPFAM" id="SSF55486">
    <property type="entry name" value="Metalloproteases ('zincins'), catalytic domain"/>
    <property type="match status" value="1"/>
</dbReference>
<dbReference type="Proteomes" id="UP000308549">
    <property type="component" value="Unassembled WGS sequence"/>
</dbReference>
<comment type="caution">
    <text evidence="1">The sequence shown here is derived from an EMBL/GenBank/DDBJ whole genome shotgun (WGS) entry which is preliminary data.</text>
</comment>
<sequence>MQEVRLLVLQYTFHLRHEEISIERFSVKSAATFQKHTTDITVNPINDKMVKLYHIIAWLLFGQLAVASTQNASLSIIPGQDSHNRVKRWFSLQKPNEGGVNGGRGTWPAMCPGSDRPAQVISYCFEDQRSERRLKDLLNHAVAGWALALYPHSSLEIDLDNAQSTICSNSNRPDALHIIDNSRDNDDRWNFSPQCRTAASLGYLYGSDARGRHHLDFCALAPGFEEESKPFALADMIHELGHVMGLQHEHQRDDAYKYLDYKCSNLLGYQAGVNAAMADPARIFDPPYAWSREQRVFAICHRFHYSNIYLPIARDFTIDTAFMGWDVDNDGKFRDLVASRKFDYFSIMMYSSDFGAAGPPTSADNWVISRRDTGESVWQGGSEDPQFRRISFGDVARVAQLYPTPDGWQRFAGGPGWQLGEGQQPGASRVRIRDELDVVVPPPRRADEGSGEGDWADLYNGLYR</sequence>
<name>A0A4V5N3G4_9PEZI</name>